<accession>A0A4R8A7F6</accession>
<name>A0A4R8A7F6_9FIRM</name>
<dbReference type="RefSeq" id="WP_134167429.1">
    <property type="nucleotide sequence ID" value="NZ_SODD01000001.1"/>
</dbReference>
<dbReference type="AlphaFoldDB" id="A0A4R8A7F6"/>
<protein>
    <recommendedName>
        <fullName evidence="4">Sigma factor regulator</fullName>
    </recommendedName>
</protein>
<keyword evidence="3" id="KW-1185">Reference proteome</keyword>
<keyword evidence="1" id="KW-0472">Membrane</keyword>
<dbReference type="Proteomes" id="UP000294743">
    <property type="component" value="Unassembled WGS sequence"/>
</dbReference>
<evidence type="ECO:0008006" key="4">
    <source>
        <dbReference type="Google" id="ProtNLM"/>
    </source>
</evidence>
<proteinExistence type="predicted"/>
<dbReference type="OrthoDB" id="9814946at2"/>
<dbReference type="EMBL" id="SODD01000001">
    <property type="protein sequence ID" value="TDW26419.1"/>
    <property type="molecule type" value="Genomic_DNA"/>
</dbReference>
<reference evidence="2 3" key="1">
    <citation type="submission" date="2019-03" db="EMBL/GenBank/DDBJ databases">
        <title>Genomic Encyclopedia of Type Strains, Phase IV (KMG-IV): sequencing the most valuable type-strain genomes for metagenomic binning, comparative biology and taxonomic classification.</title>
        <authorList>
            <person name="Goeker M."/>
        </authorList>
    </citation>
    <scope>NUCLEOTIDE SEQUENCE [LARGE SCALE GENOMIC DNA]</scope>
    <source>
        <strain evidence="2 3">DSM 28867</strain>
    </source>
</reference>
<keyword evidence="1" id="KW-0812">Transmembrane</keyword>
<keyword evidence="1" id="KW-1133">Transmembrane helix</keyword>
<evidence type="ECO:0000256" key="1">
    <source>
        <dbReference type="SAM" id="Phobius"/>
    </source>
</evidence>
<gene>
    <name evidence="2" type="ORF">EDD63_101134</name>
</gene>
<organism evidence="2 3">
    <name type="scientific">Breznakia blatticola</name>
    <dbReference type="NCBI Taxonomy" id="1754012"/>
    <lineage>
        <taxon>Bacteria</taxon>
        <taxon>Bacillati</taxon>
        <taxon>Bacillota</taxon>
        <taxon>Erysipelotrichia</taxon>
        <taxon>Erysipelotrichales</taxon>
        <taxon>Erysipelotrichaceae</taxon>
        <taxon>Breznakia</taxon>
    </lineage>
</organism>
<evidence type="ECO:0000313" key="3">
    <source>
        <dbReference type="Proteomes" id="UP000294743"/>
    </source>
</evidence>
<sequence>MNEDKKIDDLLSMDTKDIDQKTFKKIKHGMNMNFVKRMLVYTLIVALVLAGAYFGINKLKELTSYNPVNEKIEGYYNVFGDEEDSIDRQDFQMLVSAYISVANPGVVYVPLFGDGSYTNLGSGNYEYYGKYISYLDRINYGESEDIIEVSNRRIQLNTMFHVYQFYSKDKQITDEDNYPQLSENEIAKQHEALKKDIDNLPESAQVDISISFDKSMSFDQFVTYKQGILADVDVQYIATNIRDINTLGFSPLYFPQVCSTSYPGLCGDVVYTEEGLKEVYASSLKLLKDHSEFLQRAINYPYVIDVINDEVDKLKNDETKIYGIRLVVDKQTALKLLQDENTYYMQVFDAKFSPLQK</sequence>
<comment type="caution">
    <text evidence="2">The sequence shown here is derived from an EMBL/GenBank/DDBJ whole genome shotgun (WGS) entry which is preliminary data.</text>
</comment>
<evidence type="ECO:0000313" key="2">
    <source>
        <dbReference type="EMBL" id="TDW26419.1"/>
    </source>
</evidence>
<feature type="transmembrane region" description="Helical" evidence="1">
    <location>
        <begin position="38"/>
        <end position="56"/>
    </location>
</feature>